<dbReference type="AlphaFoldDB" id="A0A4C1Z9J0"/>
<gene>
    <name evidence="1" type="ORF">EVAR_22502_1</name>
</gene>
<name>A0A4C1Z9J0_EUMVA</name>
<comment type="caution">
    <text evidence="1">The sequence shown here is derived from an EMBL/GenBank/DDBJ whole genome shotgun (WGS) entry which is preliminary data.</text>
</comment>
<dbReference type="Proteomes" id="UP000299102">
    <property type="component" value="Unassembled WGS sequence"/>
</dbReference>
<organism evidence="1 2">
    <name type="scientific">Eumeta variegata</name>
    <name type="common">Bagworm moth</name>
    <name type="synonym">Eumeta japonica</name>
    <dbReference type="NCBI Taxonomy" id="151549"/>
    <lineage>
        <taxon>Eukaryota</taxon>
        <taxon>Metazoa</taxon>
        <taxon>Ecdysozoa</taxon>
        <taxon>Arthropoda</taxon>
        <taxon>Hexapoda</taxon>
        <taxon>Insecta</taxon>
        <taxon>Pterygota</taxon>
        <taxon>Neoptera</taxon>
        <taxon>Endopterygota</taxon>
        <taxon>Lepidoptera</taxon>
        <taxon>Glossata</taxon>
        <taxon>Ditrysia</taxon>
        <taxon>Tineoidea</taxon>
        <taxon>Psychidae</taxon>
        <taxon>Oiketicinae</taxon>
        <taxon>Eumeta</taxon>
    </lineage>
</organism>
<reference evidence="1 2" key="1">
    <citation type="journal article" date="2019" name="Commun. Biol.">
        <title>The bagworm genome reveals a unique fibroin gene that provides high tensile strength.</title>
        <authorList>
            <person name="Kono N."/>
            <person name="Nakamura H."/>
            <person name="Ohtoshi R."/>
            <person name="Tomita M."/>
            <person name="Numata K."/>
            <person name="Arakawa K."/>
        </authorList>
    </citation>
    <scope>NUCLEOTIDE SEQUENCE [LARGE SCALE GENOMIC DNA]</scope>
</reference>
<sequence length="151" mass="17172">MRSAWAKPRANLVLQTFSGFNIAYDLRYKDLIAMCLLSYIEKFPFLFSRFIDNLTLMKPKRSPRHGDDITPLSSHSAGAALTEIENSQRKNRVGKRRFSEGLMRLTATPCNYDIGILNTTLVRHTWALGRVTPHLGASGLTLGYELRDREL</sequence>
<proteinExistence type="predicted"/>
<accession>A0A4C1Z9J0</accession>
<protein>
    <submittedName>
        <fullName evidence="1">Uncharacterized protein</fullName>
    </submittedName>
</protein>
<evidence type="ECO:0000313" key="1">
    <source>
        <dbReference type="EMBL" id="GBP85451.1"/>
    </source>
</evidence>
<evidence type="ECO:0000313" key="2">
    <source>
        <dbReference type="Proteomes" id="UP000299102"/>
    </source>
</evidence>
<keyword evidence="2" id="KW-1185">Reference proteome</keyword>
<dbReference type="EMBL" id="BGZK01001737">
    <property type="protein sequence ID" value="GBP85451.1"/>
    <property type="molecule type" value="Genomic_DNA"/>
</dbReference>